<dbReference type="AlphaFoldDB" id="A0A558BBN8"/>
<evidence type="ECO:0000256" key="1">
    <source>
        <dbReference type="SAM" id="Phobius"/>
    </source>
</evidence>
<keyword evidence="1" id="KW-1133">Transmembrane helix</keyword>
<evidence type="ECO:0000313" key="3">
    <source>
        <dbReference type="Proteomes" id="UP000320011"/>
    </source>
</evidence>
<reference evidence="2 3" key="2">
    <citation type="submission" date="2019-08" db="EMBL/GenBank/DDBJ databases">
        <title>Amycolatopsis acidicola sp. nov., isolated from peat swamp forest soil.</title>
        <authorList>
            <person name="Srisuk N."/>
        </authorList>
    </citation>
    <scope>NUCLEOTIDE SEQUENCE [LARGE SCALE GENOMIC DNA]</scope>
    <source>
        <strain evidence="2 3">TBRC 6029</strain>
    </source>
</reference>
<keyword evidence="1" id="KW-0472">Membrane</keyword>
<reference evidence="2 3" key="1">
    <citation type="submission" date="2019-07" db="EMBL/GenBank/DDBJ databases">
        <authorList>
            <person name="Duangmal K."/>
            <person name="Teo W.F.A."/>
        </authorList>
    </citation>
    <scope>NUCLEOTIDE SEQUENCE [LARGE SCALE GENOMIC DNA]</scope>
    <source>
        <strain evidence="2 3">TBRC 6029</strain>
    </source>
</reference>
<feature type="transmembrane region" description="Helical" evidence="1">
    <location>
        <begin position="12"/>
        <end position="34"/>
    </location>
</feature>
<dbReference type="Proteomes" id="UP000320011">
    <property type="component" value="Unassembled WGS sequence"/>
</dbReference>
<accession>A0A558BBN8</accession>
<comment type="caution">
    <text evidence="2">The sequence shown here is derived from an EMBL/GenBank/DDBJ whole genome shotgun (WGS) entry which is preliminary data.</text>
</comment>
<dbReference type="EMBL" id="VJWX01000348">
    <property type="protein sequence ID" value="TVT33931.1"/>
    <property type="molecule type" value="Genomic_DNA"/>
</dbReference>
<name>A0A558BBN8_9PSEU</name>
<feature type="transmembrane region" description="Helical" evidence="1">
    <location>
        <begin position="54"/>
        <end position="72"/>
    </location>
</feature>
<protein>
    <submittedName>
        <fullName evidence="2">Uncharacterized protein</fullName>
    </submittedName>
</protein>
<organism evidence="2 3">
    <name type="scientific">Amycolatopsis rhizosphaerae</name>
    <dbReference type="NCBI Taxonomy" id="2053003"/>
    <lineage>
        <taxon>Bacteria</taxon>
        <taxon>Bacillati</taxon>
        <taxon>Actinomycetota</taxon>
        <taxon>Actinomycetes</taxon>
        <taxon>Pseudonocardiales</taxon>
        <taxon>Pseudonocardiaceae</taxon>
        <taxon>Amycolatopsis</taxon>
    </lineage>
</organism>
<dbReference type="RefSeq" id="WP_144591501.1">
    <property type="nucleotide sequence ID" value="NZ_VJWX01000348.1"/>
</dbReference>
<sequence length="74" mass="7626">MHIQWGEMLQVFGATVAATALLVTLFSVGVRGLGKRSGAGKGEGATNVSDAGPVLSFVLSFAIVIYGIYLIVAK</sequence>
<gene>
    <name evidence="2" type="ORF">FNH05_26875</name>
</gene>
<evidence type="ECO:0000313" key="2">
    <source>
        <dbReference type="EMBL" id="TVT33931.1"/>
    </source>
</evidence>
<proteinExistence type="predicted"/>
<keyword evidence="1" id="KW-0812">Transmembrane</keyword>
<keyword evidence="3" id="KW-1185">Reference proteome</keyword>